<feature type="region of interest" description="Disordered" evidence="1">
    <location>
        <begin position="104"/>
        <end position="139"/>
    </location>
</feature>
<sequence length="139" mass="15202">MDSLRDFELRRMILGIRRVNPGISLNEYAGPLSHHRRFVKVLGLESTAWARDREEEILFTGQAEAYKRATLAERVLSTDDLTIPDVNIKVIDESTGEVKALANGNATPLASPDSDITMSAIPMSPPEAAKEGAGDSLRP</sequence>
<proteinExistence type="predicted"/>
<dbReference type="AlphaFoldDB" id="A0A644YA47"/>
<name>A0A644YA47_9ZZZZ</name>
<evidence type="ECO:0000256" key="1">
    <source>
        <dbReference type="SAM" id="MobiDB-lite"/>
    </source>
</evidence>
<protein>
    <submittedName>
        <fullName evidence="2">Uncharacterized protein</fullName>
    </submittedName>
</protein>
<feature type="compositionally biased region" description="Basic and acidic residues" evidence="1">
    <location>
        <begin position="128"/>
        <end position="139"/>
    </location>
</feature>
<gene>
    <name evidence="2" type="ORF">SDC9_71851</name>
</gene>
<dbReference type="EMBL" id="VSSQ01004479">
    <property type="protein sequence ID" value="MPM25360.1"/>
    <property type="molecule type" value="Genomic_DNA"/>
</dbReference>
<evidence type="ECO:0000313" key="2">
    <source>
        <dbReference type="EMBL" id="MPM25360.1"/>
    </source>
</evidence>
<organism evidence="2">
    <name type="scientific">bioreactor metagenome</name>
    <dbReference type="NCBI Taxonomy" id="1076179"/>
    <lineage>
        <taxon>unclassified sequences</taxon>
        <taxon>metagenomes</taxon>
        <taxon>ecological metagenomes</taxon>
    </lineage>
</organism>
<reference evidence="2" key="1">
    <citation type="submission" date="2019-08" db="EMBL/GenBank/DDBJ databases">
        <authorList>
            <person name="Kucharzyk K."/>
            <person name="Murdoch R.W."/>
            <person name="Higgins S."/>
            <person name="Loffler F."/>
        </authorList>
    </citation>
    <scope>NUCLEOTIDE SEQUENCE</scope>
</reference>
<comment type="caution">
    <text evidence="2">The sequence shown here is derived from an EMBL/GenBank/DDBJ whole genome shotgun (WGS) entry which is preliminary data.</text>
</comment>
<accession>A0A644YA47</accession>